<reference evidence="3" key="1">
    <citation type="submission" date="2016-11" db="EMBL/GenBank/DDBJ databases">
        <authorList>
            <person name="Varghese N."/>
            <person name="Submissions S."/>
        </authorList>
    </citation>
    <scope>NUCLEOTIDE SEQUENCE [LARGE SCALE GENOMIC DNA]</scope>
    <source>
        <strain evidence="3">DSM 17957</strain>
    </source>
</reference>
<dbReference type="AlphaFoldDB" id="A0A1M6CK44"/>
<dbReference type="STRING" id="1121919.SAMN02745975_00238"/>
<dbReference type="PANTHER" id="PTHR40446">
    <property type="entry name" value="N-ACETYLGLUCOSAMINE-1-PHOSPHODIESTER ALPHA-N-ACETYLGLUCOSAMINIDASE"/>
    <property type="match status" value="1"/>
</dbReference>
<organism evidence="2 3">
    <name type="scientific">Geosporobacter subterraneus DSM 17957</name>
    <dbReference type="NCBI Taxonomy" id="1121919"/>
    <lineage>
        <taxon>Bacteria</taxon>
        <taxon>Bacillati</taxon>
        <taxon>Bacillota</taxon>
        <taxon>Clostridia</taxon>
        <taxon>Peptostreptococcales</taxon>
        <taxon>Thermotaleaceae</taxon>
        <taxon>Geosporobacter</taxon>
    </lineage>
</organism>
<dbReference type="Gene3D" id="2.60.120.430">
    <property type="entry name" value="Galactose-binding lectin"/>
    <property type="match status" value="1"/>
</dbReference>
<dbReference type="Pfam" id="PF09992">
    <property type="entry name" value="NAGPA"/>
    <property type="match status" value="1"/>
</dbReference>
<evidence type="ECO:0000259" key="1">
    <source>
        <dbReference type="Pfam" id="PF09992"/>
    </source>
</evidence>
<dbReference type="Gene3D" id="2.60.40.1080">
    <property type="match status" value="1"/>
</dbReference>
<dbReference type="EMBL" id="FQZV01000004">
    <property type="protein sequence ID" value="SHI61303.1"/>
    <property type="molecule type" value="Genomic_DNA"/>
</dbReference>
<protein>
    <recommendedName>
        <fullName evidence="1">Phosphodiester glycosidase domain-containing protein</fullName>
    </recommendedName>
</protein>
<gene>
    <name evidence="2" type="ORF">SAMN02745975_00238</name>
</gene>
<keyword evidence="3" id="KW-1185">Reference proteome</keyword>
<evidence type="ECO:0000313" key="3">
    <source>
        <dbReference type="Proteomes" id="UP000184536"/>
    </source>
</evidence>
<proteinExistence type="predicted"/>
<dbReference type="InterPro" id="IPR018711">
    <property type="entry name" value="NAGPA"/>
</dbReference>
<sequence length="942" mass="102920">MLNRKRFFALLLTLIMLFSIHMDALVYADWTTSIYENRSETIIAKGVKHEQLQRFTDTGWVNINVLRISLSEPSNTIDLLMGPKGLSEKARLSEMVNQNEKIVGAINGDFFMTTNSSTIGPMVKDGQLLATPFSKPDQMATFNITNEGMPYIAPWVSTKIELQGSNAFTLNIGLVNKETDYNSSVILYTPHWGLKAPVPHKNLTNPTYLVVENDMVKQITAATADGIDIPANGYVILASSSSSERIRQSLLLEDPVSLSFTAQPDLNSLALTLGGGATLVKNGVASSTFTHNISGSHPRTALGISRDKQEVLFVTVDGRTASYTGVTQQELANIMVYLGAYEAMNLDGGGSTEMMVRPLGENIKKIVNNLSDGSERRLMNGIGVVNNAPITDLSGIILEAQDKNVFVNTSRQLTLKAYDKNHNPLNIDWNKVTWEVSGVQGIVQGSSFRPATAGRAVVTAQYNGTTASLALHVLDNPVRLKLSPGTLTLGANGERQLQATLVNEDGYSASIHPRELSFNIPAGLGFVDDRGFFKASAQGATGLIRATYGNLEAYIAAAVGSQDQVIDNFEKVTGAYLSFPAEVTGSYELASVAKEGSYSGKLSYDFTATDATRAAYLVFNNGGIHLEQRPSKIGMWVFGNEGGGHWLRARAVGADGTAQVIDLVSSIDWEGWKYVEANVPSTMKAPIKLERIYVVQTDPLIKNTGSILIDQLTASYPINFQGTVPTPASPADKRNVKAEAKGENSFRFFAHGLVSGIDTLQDKMVVTKMAELSNKEAEMNLFTEGVDSSLSGALKKPVFLGNNGHGSSKYKNSLFIKLDNNKGGLRETNVSQWSWFLQTMENLDAGSVFVVLPKPLAFKDPLEEKLFKDTLKKAKDNKNADIWVFTPSTNGFTVTPEDGIRYVTLKAFPKSNDYDIFTQLQYMRFTVNEDQVTYEILPMYTK</sequence>
<name>A0A1M6CK44_9FIRM</name>
<dbReference type="RefSeq" id="WP_110939546.1">
    <property type="nucleotide sequence ID" value="NZ_FQZV01000004.1"/>
</dbReference>
<accession>A0A1M6CK44</accession>
<feature type="domain" description="Phosphodiester glycosidase" evidence="1">
    <location>
        <begin position="209"/>
        <end position="385"/>
    </location>
</feature>
<evidence type="ECO:0000313" key="2">
    <source>
        <dbReference type="EMBL" id="SHI61303.1"/>
    </source>
</evidence>
<dbReference type="OrthoDB" id="9809781at2"/>
<dbReference type="Proteomes" id="UP000184536">
    <property type="component" value="Unassembled WGS sequence"/>
</dbReference>
<dbReference type="PANTHER" id="PTHR40446:SF2">
    <property type="entry name" value="N-ACETYLGLUCOSAMINE-1-PHOSPHODIESTER ALPHA-N-ACETYLGLUCOSAMINIDASE"/>
    <property type="match status" value="1"/>
</dbReference>